<evidence type="ECO:0000313" key="2">
    <source>
        <dbReference type="EMBL" id="GMI17119.1"/>
    </source>
</evidence>
<gene>
    <name evidence="2" type="ORF">TrLO_g13524</name>
</gene>
<keyword evidence="1" id="KW-0732">Signal</keyword>
<dbReference type="Proteomes" id="UP001165122">
    <property type="component" value="Unassembled WGS sequence"/>
</dbReference>
<comment type="caution">
    <text evidence="2">The sequence shown here is derived from an EMBL/GenBank/DDBJ whole genome shotgun (WGS) entry which is preliminary data.</text>
</comment>
<accession>A0A9W7KZJ2</accession>
<feature type="signal peptide" evidence="1">
    <location>
        <begin position="1"/>
        <end position="22"/>
    </location>
</feature>
<dbReference type="EMBL" id="BRXW01000276">
    <property type="protein sequence ID" value="GMI17119.1"/>
    <property type="molecule type" value="Genomic_DNA"/>
</dbReference>
<evidence type="ECO:0000313" key="3">
    <source>
        <dbReference type="Proteomes" id="UP001165122"/>
    </source>
</evidence>
<keyword evidence="3" id="KW-1185">Reference proteome</keyword>
<evidence type="ECO:0000256" key="1">
    <source>
        <dbReference type="SAM" id="SignalP"/>
    </source>
</evidence>
<sequence length="152" mass="16819">MVVTPFTLLFVLLLILCINVSSFSVEVGRGRRSKTFLPASRINLNLDQLKRMEESAAAQPPPTPVQLLNKPSHLSDAAISLILKRHNLIEATKNTKNNDTPVTYTFSLATNMFTTKSNNTPHHIPILVEEEVLLRDKGWGFLDVDESGPPGS</sequence>
<organism evidence="2 3">
    <name type="scientific">Triparma laevis f. longispina</name>
    <dbReference type="NCBI Taxonomy" id="1714387"/>
    <lineage>
        <taxon>Eukaryota</taxon>
        <taxon>Sar</taxon>
        <taxon>Stramenopiles</taxon>
        <taxon>Ochrophyta</taxon>
        <taxon>Bolidophyceae</taxon>
        <taxon>Parmales</taxon>
        <taxon>Triparmaceae</taxon>
        <taxon>Triparma</taxon>
    </lineage>
</organism>
<name>A0A9W7KZJ2_9STRA</name>
<protein>
    <submittedName>
        <fullName evidence="2">Uncharacterized protein</fullName>
    </submittedName>
</protein>
<proteinExistence type="predicted"/>
<dbReference type="AlphaFoldDB" id="A0A9W7KZJ2"/>
<dbReference type="OrthoDB" id="10487429at2759"/>
<reference evidence="3" key="1">
    <citation type="journal article" date="2023" name="Commun. Biol.">
        <title>Genome analysis of Parmales, the sister group of diatoms, reveals the evolutionary specialization of diatoms from phago-mixotrophs to photoautotrophs.</title>
        <authorList>
            <person name="Ban H."/>
            <person name="Sato S."/>
            <person name="Yoshikawa S."/>
            <person name="Yamada K."/>
            <person name="Nakamura Y."/>
            <person name="Ichinomiya M."/>
            <person name="Sato N."/>
            <person name="Blanc-Mathieu R."/>
            <person name="Endo H."/>
            <person name="Kuwata A."/>
            <person name="Ogata H."/>
        </authorList>
    </citation>
    <scope>NUCLEOTIDE SEQUENCE [LARGE SCALE GENOMIC DNA]</scope>
    <source>
        <strain evidence="3">NIES 3700</strain>
    </source>
</reference>
<feature type="chain" id="PRO_5040964131" evidence="1">
    <location>
        <begin position="23"/>
        <end position="152"/>
    </location>
</feature>